<feature type="transmembrane region" description="Helical" evidence="1">
    <location>
        <begin position="690"/>
        <end position="708"/>
    </location>
</feature>
<keyword evidence="1" id="KW-0812">Transmembrane</keyword>
<feature type="domain" description="Cyclic nucleotide-binding" evidence="2">
    <location>
        <begin position="38"/>
        <end position="141"/>
    </location>
</feature>
<dbReference type="AlphaFoldDB" id="A0A540VB80"/>
<feature type="domain" description="Cyclic nucleotide-binding" evidence="2">
    <location>
        <begin position="155"/>
        <end position="259"/>
    </location>
</feature>
<dbReference type="Gene3D" id="2.60.120.10">
    <property type="entry name" value="Jelly Rolls"/>
    <property type="match status" value="3"/>
</dbReference>
<sequence length="834" mass="96818">MTERVHNLHSAYQYVAQLNFLQGLPREELDYFFLQSPDVLRVVELGPRQQLFDQGDPVRAIYVLLEGSVHQVRIQSDPERGRRATLRTEVTPGGLLGHYDLLYRQSHSTRARAQVPSRLIAIDAALLNRLISRFPRIRDRLVPRERIARLRTIPLLAEADNIAISFLADACQEQQVEPGHRFFSARDNAELFYFIDQGQVQLRWPQGEQYYLGNGMAFGFSSHVSQHPLPFAAIPYGYEAIATAPTRVLAVPRARLMAITDLHPDRAAWSWLDEAERLLRDLRLFHRFSDEQRRILLGFMGAHHFPRNHLIVQQGEMNSSLWILWPGSWARLHAIENGMALEATPVSGPNHFNELALRVDHSAESTVEALPHSQWLQLHRQDFEAFLAQEDPALAEQLWLSERAKQLLGRQQRRARYPWLLGNERLILFERRHWISLFGKIWLGLLLLSISGLLSLLLARFGDTLTAPTWLPTPLALLAVLQLAWGTIDYLNDYLLLTDQRLVLQEKLLWIRETRKAAQLEQIRNVDVHTNLWGALLHYGELKIYTAAAAGSIDFRFAAHPHAIRQAILEQQNRRLSHFRASSKMTIQTILEERLGIQLKLPGRVLPEAPPAHPEEVVPWWRRVWDYLNMGRHLQRIEEDRIIWRKHWLILISQLLLPGSLLLLDILLATPAAILPLSPEVRQLLQPLEFVFFLVGIFLLLWIAWIVADWRNDTYEVDRNQIADVEKKPLFFAENRRTALLGEIENIEFDIPSPIHYWLNFGNVRLQTAATEGLFTFDWVPDPRGVVEEIRRRIEEYRERQEQQRARQRAQELPDWFEMYNRVSQESGPPPSDS</sequence>
<accession>A0A540VB80</accession>
<dbReference type="PROSITE" id="PS50042">
    <property type="entry name" value="CNMP_BINDING_3"/>
    <property type="match status" value="3"/>
</dbReference>
<protein>
    <submittedName>
        <fullName evidence="3">Cyclic nucleotide-binding domain-containing protein</fullName>
    </submittedName>
</protein>
<dbReference type="InterPro" id="IPR014710">
    <property type="entry name" value="RmlC-like_jellyroll"/>
</dbReference>
<dbReference type="InterPro" id="IPR005182">
    <property type="entry name" value="YdbS-like_PH"/>
</dbReference>
<evidence type="ECO:0000259" key="2">
    <source>
        <dbReference type="PROSITE" id="PS50042"/>
    </source>
</evidence>
<feature type="transmembrane region" description="Helical" evidence="1">
    <location>
        <begin position="441"/>
        <end position="459"/>
    </location>
</feature>
<dbReference type="Pfam" id="PF03703">
    <property type="entry name" value="bPH_2"/>
    <property type="match status" value="1"/>
</dbReference>
<dbReference type="RefSeq" id="WP_141611685.1">
    <property type="nucleotide sequence ID" value="NZ_VIGC02000029.1"/>
</dbReference>
<dbReference type="PANTHER" id="PTHR37938:SF1">
    <property type="entry name" value="BLL0215 PROTEIN"/>
    <property type="match status" value="1"/>
</dbReference>
<feature type="transmembrane region" description="Helical" evidence="1">
    <location>
        <begin position="648"/>
        <end position="670"/>
    </location>
</feature>
<dbReference type="InParanoid" id="A0A540VB80"/>
<dbReference type="InterPro" id="IPR018490">
    <property type="entry name" value="cNMP-bd_dom_sf"/>
</dbReference>
<evidence type="ECO:0000313" key="3">
    <source>
        <dbReference type="EMBL" id="TQE94001.1"/>
    </source>
</evidence>
<evidence type="ECO:0000256" key="1">
    <source>
        <dbReference type="SAM" id="Phobius"/>
    </source>
</evidence>
<dbReference type="CDD" id="cd00038">
    <property type="entry name" value="CAP_ED"/>
    <property type="match status" value="3"/>
</dbReference>
<evidence type="ECO:0000313" key="4">
    <source>
        <dbReference type="Proteomes" id="UP000317371"/>
    </source>
</evidence>
<dbReference type="InterPro" id="IPR000595">
    <property type="entry name" value="cNMP-bd_dom"/>
</dbReference>
<dbReference type="Pfam" id="PF00027">
    <property type="entry name" value="cNMP_binding"/>
    <property type="match status" value="2"/>
</dbReference>
<dbReference type="PANTHER" id="PTHR37938">
    <property type="entry name" value="BLL0215 PROTEIN"/>
    <property type="match status" value="1"/>
</dbReference>
<keyword evidence="1" id="KW-0472">Membrane</keyword>
<comment type="caution">
    <text evidence="3">The sequence shown here is derived from an EMBL/GenBank/DDBJ whole genome shotgun (WGS) entry which is preliminary data.</text>
</comment>
<dbReference type="EMBL" id="VIGC01000029">
    <property type="protein sequence ID" value="TQE94001.1"/>
    <property type="molecule type" value="Genomic_DNA"/>
</dbReference>
<name>A0A540VB80_9CHLR</name>
<dbReference type="OrthoDB" id="152385at2"/>
<organism evidence="3 4">
    <name type="scientific">Litorilinea aerophila</name>
    <dbReference type="NCBI Taxonomy" id="1204385"/>
    <lineage>
        <taxon>Bacteria</taxon>
        <taxon>Bacillati</taxon>
        <taxon>Chloroflexota</taxon>
        <taxon>Caldilineae</taxon>
        <taxon>Caldilineales</taxon>
        <taxon>Caldilineaceae</taxon>
        <taxon>Litorilinea</taxon>
    </lineage>
</organism>
<dbReference type="Proteomes" id="UP000317371">
    <property type="component" value="Unassembled WGS sequence"/>
</dbReference>
<feature type="domain" description="Cyclic nucleotide-binding" evidence="2">
    <location>
        <begin position="284"/>
        <end position="387"/>
    </location>
</feature>
<dbReference type="SUPFAM" id="SSF51206">
    <property type="entry name" value="cAMP-binding domain-like"/>
    <property type="match status" value="3"/>
</dbReference>
<reference evidence="3 4" key="1">
    <citation type="submission" date="2019-06" db="EMBL/GenBank/DDBJ databases">
        <title>Genome sequence of Litorilinea aerophila BAA-2444.</title>
        <authorList>
            <person name="Maclea K.S."/>
            <person name="Maurais E.G."/>
            <person name="Iannazzi L.C."/>
        </authorList>
    </citation>
    <scope>NUCLEOTIDE SEQUENCE [LARGE SCALE GENOMIC DNA]</scope>
    <source>
        <strain evidence="3 4">ATCC BAA-2444</strain>
    </source>
</reference>
<proteinExistence type="predicted"/>
<keyword evidence="1" id="KW-1133">Transmembrane helix</keyword>
<dbReference type="SMART" id="SM00100">
    <property type="entry name" value="cNMP"/>
    <property type="match status" value="3"/>
</dbReference>
<gene>
    <name evidence="3" type="ORF">FKZ61_18680</name>
</gene>
<keyword evidence="4" id="KW-1185">Reference proteome</keyword>